<reference evidence="1 2" key="1">
    <citation type="submission" date="2012-05" db="EMBL/GenBank/DDBJ databases">
        <authorList>
            <person name="Hilton J."/>
        </authorList>
    </citation>
    <scope>NUCLEOTIDE SEQUENCE [LARGE SCALE GENOMIC DNA]</scope>
    <source>
        <strain evidence="1 2">HH01</strain>
    </source>
</reference>
<accession>M1WTP8</accession>
<dbReference type="EMBL" id="CAIY01000085">
    <property type="protein sequence ID" value="CCH68264.1"/>
    <property type="molecule type" value="Genomic_DNA"/>
</dbReference>
<dbReference type="OrthoDB" id="3882674at2"/>
<name>M1WTP8_9NOST</name>
<evidence type="ECO:0000313" key="1">
    <source>
        <dbReference type="EMBL" id="CCH68264.1"/>
    </source>
</evidence>
<gene>
    <name evidence="1" type="ORF">RINTHH_21090</name>
</gene>
<sequence length="55" mass="6849">MAEWIQEWDWQYQEYQKIPKNNHSQINHSWYLLMEQRLLSLQDILGMIISVEKEI</sequence>
<comment type="caution">
    <text evidence="1">The sequence shown here is derived from an EMBL/GenBank/DDBJ whole genome shotgun (WGS) entry which is preliminary data.</text>
</comment>
<dbReference type="AlphaFoldDB" id="M1WTP8"/>
<proteinExistence type="predicted"/>
<dbReference type="RefSeq" id="WP_008235757.1">
    <property type="nucleotide sequence ID" value="NZ_CAIY01000085.1"/>
</dbReference>
<reference evidence="2" key="2">
    <citation type="submission" date="2016-01" db="EMBL/GenBank/DDBJ databases">
        <title>Diatom-associated endosymboitic cyanobacterium lacks core nitrogen metabolism enzymes.</title>
        <authorList>
            <person name="Hilton J.A."/>
            <person name="Foster R.A."/>
            <person name="Tripp H.J."/>
            <person name="Carter B.J."/>
            <person name="Zehr J.P."/>
            <person name="Villareal T.A."/>
        </authorList>
    </citation>
    <scope>NUCLEOTIDE SEQUENCE [LARGE SCALE GENOMIC DNA]</scope>
    <source>
        <strain evidence="2">HH01</strain>
    </source>
</reference>
<evidence type="ECO:0000313" key="2">
    <source>
        <dbReference type="Proteomes" id="UP000053051"/>
    </source>
</evidence>
<protein>
    <submittedName>
        <fullName evidence="1">Uncharacterized protein</fullName>
    </submittedName>
</protein>
<keyword evidence="2" id="KW-1185">Reference proteome</keyword>
<organism evidence="1 2">
    <name type="scientific">Richelia intracellularis HH01</name>
    <dbReference type="NCBI Taxonomy" id="1165094"/>
    <lineage>
        <taxon>Bacteria</taxon>
        <taxon>Bacillati</taxon>
        <taxon>Cyanobacteriota</taxon>
        <taxon>Cyanophyceae</taxon>
        <taxon>Nostocales</taxon>
        <taxon>Nostocaceae</taxon>
        <taxon>Richelia</taxon>
    </lineage>
</organism>
<dbReference type="Proteomes" id="UP000053051">
    <property type="component" value="Unassembled WGS sequence"/>
</dbReference>